<organism evidence="14">
    <name type="scientific">Diabrotica virgifera virgifera</name>
    <name type="common">western corn rootworm</name>
    <dbReference type="NCBI Taxonomy" id="50390"/>
    <lineage>
        <taxon>Eukaryota</taxon>
        <taxon>Metazoa</taxon>
        <taxon>Ecdysozoa</taxon>
        <taxon>Arthropoda</taxon>
        <taxon>Hexapoda</taxon>
        <taxon>Insecta</taxon>
        <taxon>Pterygota</taxon>
        <taxon>Neoptera</taxon>
        <taxon>Endopterygota</taxon>
        <taxon>Coleoptera</taxon>
        <taxon>Polyphaga</taxon>
        <taxon>Cucujiformia</taxon>
        <taxon>Chrysomeloidea</taxon>
        <taxon>Chrysomelidae</taxon>
        <taxon>Galerucinae</taxon>
        <taxon>Diabroticina</taxon>
        <taxon>Diabroticites</taxon>
        <taxon>Diabrotica</taxon>
    </lineage>
</organism>
<dbReference type="FunFam" id="3.40.640.10:FF:000073">
    <property type="entry name" value="Probable 4-aminobutyrate aminotransferase"/>
    <property type="match status" value="1"/>
</dbReference>
<keyword evidence="7 13" id="KW-0663">Pyridoxal phosphate</keyword>
<dbReference type="Pfam" id="PF00202">
    <property type="entry name" value="Aminotran_3"/>
    <property type="match status" value="1"/>
</dbReference>
<dbReference type="AlphaFoldDB" id="A0A6P7FJJ9"/>
<keyword evidence="6" id="KW-0808">Transferase</keyword>
<evidence type="ECO:0000256" key="8">
    <source>
        <dbReference type="ARBA" id="ARBA00029760"/>
    </source>
</evidence>
<dbReference type="PROSITE" id="PS00600">
    <property type="entry name" value="AA_TRANSFER_CLASS_3"/>
    <property type="match status" value="1"/>
</dbReference>
<evidence type="ECO:0000256" key="13">
    <source>
        <dbReference type="RuleBase" id="RU003560"/>
    </source>
</evidence>
<dbReference type="InterPro" id="IPR005814">
    <property type="entry name" value="Aminotrans_3"/>
</dbReference>
<comment type="similarity">
    <text evidence="2 13">Belongs to the class-III pyridoxal-phosphate-dependent aminotransferase family.</text>
</comment>
<dbReference type="InterPro" id="IPR015424">
    <property type="entry name" value="PyrdxlP-dep_Trfase"/>
</dbReference>
<dbReference type="PIRSF" id="PIRSF000521">
    <property type="entry name" value="Transaminase_4ab_Lys_Orn"/>
    <property type="match status" value="1"/>
</dbReference>
<accession>A0A6P7FJJ9</accession>
<keyword evidence="5" id="KW-0032">Aminotransferase</keyword>
<dbReference type="EC" id="2.6.1.22" evidence="3"/>
<dbReference type="GO" id="GO:0047298">
    <property type="term" value="F:(S)-3-amino-2-methylpropionate transaminase activity"/>
    <property type="evidence" value="ECO:0007669"/>
    <property type="project" value="UniProtKB-EC"/>
</dbReference>
<dbReference type="GO" id="GO:0030170">
    <property type="term" value="F:pyridoxal phosphate binding"/>
    <property type="evidence" value="ECO:0007669"/>
    <property type="project" value="InterPro"/>
</dbReference>
<evidence type="ECO:0000256" key="10">
    <source>
        <dbReference type="ARBA" id="ARBA00030857"/>
    </source>
</evidence>
<dbReference type="Gene3D" id="3.90.1150.10">
    <property type="entry name" value="Aspartate Aminotransferase, domain 1"/>
    <property type="match status" value="1"/>
</dbReference>
<comment type="cofactor">
    <cofactor evidence="1">
        <name>pyridoxal 5'-phosphate</name>
        <dbReference type="ChEBI" id="CHEBI:597326"/>
    </cofactor>
</comment>
<evidence type="ECO:0000256" key="11">
    <source>
        <dbReference type="ARBA" id="ARBA00031787"/>
    </source>
</evidence>
<proteinExistence type="inferred from homology"/>
<evidence type="ECO:0000256" key="1">
    <source>
        <dbReference type="ARBA" id="ARBA00001933"/>
    </source>
</evidence>
<evidence type="ECO:0000256" key="3">
    <source>
        <dbReference type="ARBA" id="ARBA00012876"/>
    </source>
</evidence>
<dbReference type="InterPro" id="IPR015421">
    <property type="entry name" value="PyrdxlP-dep_Trfase_major"/>
</dbReference>
<gene>
    <name evidence="14" type="primary">LOC114328652</name>
</gene>
<reference evidence="14" key="1">
    <citation type="submission" date="2025-08" db="UniProtKB">
        <authorList>
            <consortium name="RefSeq"/>
        </authorList>
    </citation>
    <scope>IDENTIFICATION</scope>
    <source>
        <tissue evidence="14">Whole insect</tissue>
    </source>
</reference>
<evidence type="ECO:0000256" key="12">
    <source>
        <dbReference type="ARBA" id="ARBA00048021"/>
    </source>
</evidence>
<protein>
    <recommendedName>
        <fullName evidence="10">(S)-3-amino-2-methylpropionate transaminase</fullName>
        <ecNumber evidence="4">2.6.1.19</ecNumber>
        <ecNumber evidence="3">2.6.1.22</ecNumber>
    </recommendedName>
    <alternativeName>
        <fullName evidence="11">GABA aminotransferase</fullName>
    </alternativeName>
    <alternativeName>
        <fullName evidence="9">Gamma-amino-N-butyrate transaminase</fullName>
    </alternativeName>
    <alternativeName>
        <fullName evidence="8">L-AIBAT</fullName>
    </alternativeName>
</protein>
<name>A0A6P7FJJ9_DIAVI</name>
<evidence type="ECO:0000313" key="14">
    <source>
        <dbReference type="RefSeq" id="XP_028133370.1"/>
    </source>
</evidence>
<dbReference type="RefSeq" id="XP_028133370.1">
    <property type="nucleotide sequence ID" value="XM_028277569.1"/>
</dbReference>
<comment type="catalytic activity">
    <reaction evidence="12">
        <text>4-aminobutanoate + 2-oxoglutarate = succinate semialdehyde + L-glutamate</text>
        <dbReference type="Rhea" id="RHEA:23352"/>
        <dbReference type="ChEBI" id="CHEBI:16810"/>
        <dbReference type="ChEBI" id="CHEBI:29985"/>
        <dbReference type="ChEBI" id="CHEBI:57706"/>
        <dbReference type="ChEBI" id="CHEBI:59888"/>
        <dbReference type="EC" id="2.6.1.19"/>
    </reaction>
</comment>
<evidence type="ECO:0000256" key="7">
    <source>
        <dbReference type="ARBA" id="ARBA00022898"/>
    </source>
</evidence>
<evidence type="ECO:0000256" key="9">
    <source>
        <dbReference type="ARBA" id="ARBA00030204"/>
    </source>
</evidence>
<dbReference type="SUPFAM" id="SSF53383">
    <property type="entry name" value="PLP-dependent transferases"/>
    <property type="match status" value="1"/>
</dbReference>
<dbReference type="GO" id="GO:0034386">
    <property type="term" value="F:4-aminobutyrate:2-oxoglutarate transaminase activity"/>
    <property type="evidence" value="ECO:0007669"/>
    <property type="project" value="UniProtKB-EC"/>
</dbReference>
<evidence type="ECO:0000256" key="5">
    <source>
        <dbReference type="ARBA" id="ARBA00022576"/>
    </source>
</evidence>
<dbReference type="GO" id="GO:0005739">
    <property type="term" value="C:mitochondrion"/>
    <property type="evidence" value="ECO:0007669"/>
    <property type="project" value="TreeGrafter"/>
</dbReference>
<dbReference type="GO" id="GO:0009450">
    <property type="term" value="P:gamma-aminobutyric acid catabolic process"/>
    <property type="evidence" value="ECO:0007669"/>
    <property type="project" value="TreeGrafter"/>
</dbReference>
<evidence type="ECO:0000256" key="4">
    <source>
        <dbReference type="ARBA" id="ARBA00012912"/>
    </source>
</evidence>
<dbReference type="CDD" id="cd00610">
    <property type="entry name" value="OAT_like"/>
    <property type="match status" value="1"/>
</dbReference>
<dbReference type="InParanoid" id="A0A6P7FJJ9"/>
<evidence type="ECO:0000256" key="6">
    <source>
        <dbReference type="ARBA" id="ARBA00022679"/>
    </source>
</evidence>
<dbReference type="InterPro" id="IPR004631">
    <property type="entry name" value="4NH2But_aminotransferase_euk"/>
</dbReference>
<dbReference type="Gene3D" id="3.40.640.10">
    <property type="entry name" value="Type I PLP-dependent aspartate aminotransferase-like (Major domain)"/>
    <property type="match status" value="1"/>
</dbReference>
<dbReference type="PANTHER" id="PTHR43206:SF1">
    <property type="entry name" value="4-AMINOBUTYRATE AMINOTRANSFERASE, MITOCHONDRIAL"/>
    <property type="match status" value="1"/>
</dbReference>
<dbReference type="PANTHER" id="PTHR43206">
    <property type="entry name" value="AMINOTRANSFERASE"/>
    <property type="match status" value="1"/>
</dbReference>
<evidence type="ECO:0000256" key="2">
    <source>
        <dbReference type="ARBA" id="ARBA00008954"/>
    </source>
</evidence>
<dbReference type="NCBIfam" id="TIGR00699">
    <property type="entry name" value="GABAtrns_euk"/>
    <property type="match status" value="1"/>
</dbReference>
<sequence>MATYAQSVTSKLQSLDICNIPFLMESKFKLCSDSCGQKNKNSLVPGEPDGPCIKTEIPGPKSKEGIKNLSNLQMVQSVQYLANYQKSIGNYIVDADDNVLLDTYMNIATIALGYNHPAILDTFKDPRHIKCMINRSALGVFPCMDWPSRMENILKSVSPKLPKIQMMMCGACSNENAVKQAFVAYRMRERGNKDFSDEEKQSSIFNQPPGSPHLSILSFNGAFHGRTLGILSATHSKPIQKLDFPSFNYWPTANFPVYKYPLEENRRENKEIDCLCLEEVKEIFHRQKKCAPVAGVIIEPIQSEGGDNHASAEFFKDLQQICKDNFAYLIMDEVQTGCGSTGKFWCHEYFDLPCPPDFVTFSKKMQAAGYFYSDAVKVKHGGRIFNTWMGDQGKAIILEAILNTIKCQNLLDQVNTSGRNLLCGLKDLEHEFTPLIDSVRGRGTFIAYNVKDEKTRDAVVIKLKKNGIQAGGSGTRTIRLRPALVFQEHHGDIYLEILRKVLKEIKGGAKRC</sequence>
<dbReference type="InterPro" id="IPR015422">
    <property type="entry name" value="PyrdxlP-dep_Trfase_small"/>
</dbReference>
<dbReference type="EC" id="2.6.1.19" evidence="4"/>
<dbReference type="InterPro" id="IPR049704">
    <property type="entry name" value="Aminotrans_3_PPA_site"/>
</dbReference>